<organism evidence="2 3">
    <name type="scientific">Oceanobacillus neutriphilus</name>
    <dbReference type="NCBI Taxonomy" id="531815"/>
    <lineage>
        <taxon>Bacteria</taxon>
        <taxon>Bacillati</taxon>
        <taxon>Bacillota</taxon>
        <taxon>Bacilli</taxon>
        <taxon>Bacillales</taxon>
        <taxon>Bacillaceae</taxon>
        <taxon>Oceanobacillus</taxon>
    </lineage>
</organism>
<comment type="caution">
    <text evidence="2">The sequence shown here is derived from an EMBL/GenBank/DDBJ whole genome shotgun (WGS) entry which is preliminary data.</text>
</comment>
<accession>A0ABQ2P1Y9</accession>
<reference evidence="3" key="1">
    <citation type="journal article" date="2019" name="Int. J. Syst. Evol. Microbiol.">
        <title>The Global Catalogue of Microorganisms (GCM) 10K type strain sequencing project: providing services to taxonomists for standard genome sequencing and annotation.</title>
        <authorList>
            <consortium name="The Broad Institute Genomics Platform"/>
            <consortium name="The Broad Institute Genome Sequencing Center for Infectious Disease"/>
            <person name="Wu L."/>
            <person name="Ma J."/>
        </authorList>
    </citation>
    <scope>NUCLEOTIDE SEQUENCE [LARGE SCALE GENOMIC DNA]</scope>
    <source>
        <strain evidence="3">CGMCC 1.7693</strain>
    </source>
</reference>
<dbReference type="NCBIfam" id="TIGR02937">
    <property type="entry name" value="sigma70-ECF"/>
    <property type="match status" value="1"/>
</dbReference>
<dbReference type="InterPro" id="IPR013324">
    <property type="entry name" value="RNA_pol_sigma_r3/r4-like"/>
</dbReference>
<dbReference type="InterPro" id="IPR013249">
    <property type="entry name" value="RNA_pol_sigma70_r4_t2"/>
</dbReference>
<proteinExistence type="predicted"/>
<dbReference type="Pfam" id="PF08281">
    <property type="entry name" value="Sigma70_r4_2"/>
    <property type="match status" value="1"/>
</dbReference>
<sequence length="186" mass="21903">MNMTSEQIENWADELLMQYEDGRAELRKMGDELNMEDLKDKQDKKQINSMINDMSFSIDWMKTGRRPGNMRGIDKRSAYQRRALVDVDLFPSLDIGTEEKVLSQDERKKIMDILMLLSHRERQCFLLHQAQGMSYAEIHRELNVSRSSVQKYVERAKKKVENALCHASVMQNHIEDERGYFVDRAL</sequence>
<evidence type="ECO:0000259" key="1">
    <source>
        <dbReference type="Pfam" id="PF08281"/>
    </source>
</evidence>
<dbReference type="RefSeq" id="WP_229720356.1">
    <property type="nucleotide sequence ID" value="NZ_BMLW01000018.1"/>
</dbReference>
<feature type="domain" description="RNA polymerase sigma factor 70 region 4 type 2" evidence="1">
    <location>
        <begin position="108"/>
        <end position="159"/>
    </location>
</feature>
<evidence type="ECO:0000313" key="2">
    <source>
        <dbReference type="EMBL" id="GGP16265.1"/>
    </source>
</evidence>
<dbReference type="InterPro" id="IPR036388">
    <property type="entry name" value="WH-like_DNA-bd_sf"/>
</dbReference>
<name>A0ABQ2P1Y9_9BACI</name>
<dbReference type="EMBL" id="BMLW01000018">
    <property type="protein sequence ID" value="GGP16265.1"/>
    <property type="molecule type" value="Genomic_DNA"/>
</dbReference>
<keyword evidence="3" id="KW-1185">Reference proteome</keyword>
<dbReference type="InterPro" id="IPR014284">
    <property type="entry name" value="RNA_pol_sigma-70_dom"/>
</dbReference>
<dbReference type="SUPFAM" id="SSF88659">
    <property type="entry name" value="Sigma3 and sigma4 domains of RNA polymerase sigma factors"/>
    <property type="match status" value="1"/>
</dbReference>
<evidence type="ECO:0000313" key="3">
    <source>
        <dbReference type="Proteomes" id="UP000641206"/>
    </source>
</evidence>
<protein>
    <recommendedName>
        <fullName evidence="1">RNA polymerase sigma factor 70 region 4 type 2 domain-containing protein</fullName>
    </recommendedName>
</protein>
<gene>
    <name evidence="2" type="ORF">GCM10011346_47550</name>
</gene>
<dbReference type="Gene3D" id="1.10.10.10">
    <property type="entry name" value="Winged helix-like DNA-binding domain superfamily/Winged helix DNA-binding domain"/>
    <property type="match status" value="1"/>
</dbReference>
<dbReference type="Proteomes" id="UP000641206">
    <property type="component" value="Unassembled WGS sequence"/>
</dbReference>
<dbReference type="NCBIfam" id="NF005385">
    <property type="entry name" value="PRK06930.1"/>
    <property type="match status" value="1"/>
</dbReference>
<dbReference type="CDD" id="cd06171">
    <property type="entry name" value="Sigma70_r4"/>
    <property type="match status" value="1"/>
</dbReference>